<evidence type="ECO:0000313" key="3">
    <source>
        <dbReference type="EMBL" id="MBE9029935.1"/>
    </source>
</evidence>
<keyword evidence="1" id="KW-0175">Coiled coil</keyword>
<keyword evidence="2" id="KW-1133">Transmembrane helix</keyword>
<dbReference type="EMBL" id="JADEXQ010000025">
    <property type="protein sequence ID" value="MBE9029935.1"/>
    <property type="molecule type" value="Genomic_DNA"/>
</dbReference>
<comment type="caution">
    <text evidence="3">The sequence shown here is derived from an EMBL/GenBank/DDBJ whole genome shotgun (WGS) entry which is preliminary data.</text>
</comment>
<sequence length="133" mass="15306">MSATDANVNSESAEELSFDQMLQNLDQNVVKLKERYAQVQSDQARQTELQNRQAEIATNPELKVELEKIETELNELEVRLESQLFSWDSWKQYFWQTVRFVGLGVAIGWGMAFYVANKPTPNAIEPNQPGQLR</sequence>
<keyword evidence="2" id="KW-0812">Transmembrane</keyword>
<dbReference type="Proteomes" id="UP000625316">
    <property type="component" value="Unassembled WGS sequence"/>
</dbReference>
<evidence type="ECO:0000256" key="2">
    <source>
        <dbReference type="SAM" id="Phobius"/>
    </source>
</evidence>
<dbReference type="AlphaFoldDB" id="A0A928VNV6"/>
<accession>A0A928VNV6</accession>
<evidence type="ECO:0000313" key="4">
    <source>
        <dbReference type="Proteomes" id="UP000625316"/>
    </source>
</evidence>
<evidence type="ECO:0000256" key="1">
    <source>
        <dbReference type="SAM" id="Coils"/>
    </source>
</evidence>
<feature type="coiled-coil region" evidence="1">
    <location>
        <begin position="22"/>
        <end position="86"/>
    </location>
</feature>
<feature type="transmembrane region" description="Helical" evidence="2">
    <location>
        <begin position="93"/>
        <end position="116"/>
    </location>
</feature>
<gene>
    <name evidence="3" type="ORF">IQ266_09370</name>
</gene>
<organism evidence="3 4">
    <name type="scientific">Romeriopsis navalis LEGE 11480</name>
    <dbReference type="NCBI Taxonomy" id="2777977"/>
    <lineage>
        <taxon>Bacteria</taxon>
        <taxon>Bacillati</taxon>
        <taxon>Cyanobacteriota</taxon>
        <taxon>Cyanophyceae</taxon>
        <taxon>Leptolyngbyales</taxon>
        <taxon>Leptolyngbyaceae</taxon>
        <taxon>Romeriopsis</taxon>
        <taxon>Romeriopsis navalis</taxon>
    </lineage>
</organism>
<keyword evidence="4" id="KW-1185">Reference proteome</keyword>
<protein>
    <submittedName>
        <fullName evidence="3">Uncharacterized protein</fullName>
    </submittedName>
</protein>
<reference evidence="3" key="1">
    <citation type="submission" date="2020-10" db="EMBL/GenBank/DDBJ databases">
        <authorList>
            <person name="Castelo-Branco R."/>
            <person name="Eusebio N."/>
            <person name="Adriana R."/>
            <person name="Vieira A."/>
            <person name="Brugerolle De Fraissinette N."/>
            <person name="Rezende De Castro R."/>
            <person name="Schneider M.P."/>
            <person name="Vasconcelos V."/>
            <person name="Leao P.N."/>
        </authorList>
    </citation>
    <scope>NUCLEOTIDE SEQUENCE</scope>
    <source>
        <strain evidence="3">LEGE 11480</strain>
    </source>
</reference>
<proteinExistence type="predicted"/>
<dbReference type="RefSeq" id="WP_264324761.1">
    <property type="nucleotide sequence ID" value="NZ_JADEXQ010000025.1"/>
</dbReference>
<keyword evidence="2" id="KW-0472">Membrane</keyword>
<name>A0A928VNV6_9CYAN</name>